<accession>A6G4S8</accession>
<dbReference type="RefSeq" id="WP_006971727.1">
    <property type="nucleotide sequence ID" value="NZ_ABCS01000022.1"/>
</dbReference>
<evidence type="ECO:0000313" key="2">
    <source>
        <dbReference type="EMBL" id="EDM79198.1"/>
    </source>
</evidence>
<feature type="compositionally biased region" description="Acidic residues" evidence="1">
    <location>
        <begin position="78"/>
        <end position="89"/>
    </location>
</feature>
<dbReference type="Proteomes" id="UP000005801">
    <property type="component" value="Unassembled WGS sequence"/>
</dbReference>
<dbReference type="eggNOG" id="COG4249">
    <property type="taxonomic scope" value="Bacteria"/>
</dbReference>
<feature type="region of interest" description="Disordered" evidence="1">
    <location>
        <begin position="1"/>
        <end position="102"/>
    </location>
</feature>
<comment type="caution">
    <text evidence="2">The sequence shown here is derived from an EMBL/GenBank/DDBJ whole genome shotgun (WGS) entry which is preliminary data.</text>
</comment>
<feature type="compositionally biased region" description="Low complexity" evidence="1">
    <location>
        <begin position="61"/>
        <end position="77"/>
    </location>
</feature>
<protein>
    <submittedName>
        <fullName evidence="2">Putative lipoprotein</fullName>
    </submittedName>
</protein>
<sequence>MSLLVALSGCPIGDDESGDSADEVGGDEAAETLGDESETDDDETDESSTDESSDGEDDGSSSDNGSFDDGSESTGDSSTDDEVGDEETTGDPPPCWDESWSGDQLPATFFFDTTEFDDQTKGSCYDAADSREWRLRFVAPSTGSFRFDTSGSDFDTTLFVHEGECGEQELACNDNYIGLSSRLHLDLEAGEVVTVTVEGADAFAEGFAKLEISEFEPAECDWTNLSPSLPKIVQGDTTGLEDHFDSACGGAGAPEKLYRFVAPGPGVYSFDTFGSSFDTVLYVWELDACGEAAPFQCNDDAGFDTGSKLLLDLEGGQKVVIGVDGFGAGDFGPFLLNVEEL</sequence>
<proteinExistence type="predicted"/>
<keyword evidence="2" id="KW-0449">Lipoprotein</keyword>
<dbReference type="EMBL" id="ABCS01000022">
    <property type="protein sequence ID" value="EDM79198.1"/>
    <property type="molecule type" value="Genomic_DNA"/>
</dbReference>
<evidence type="ECO:0000256" key="1">
    <source>
        <dbReference type="SAM" id="MobiDB-lite"/>
    </source>
</evidence>
<name>A6G4S8_9BACT</name>
<reference evidence="2 3" key="1">
    <citation type="submission" date="2007-06" db="EMBL/GenBank/DDBJ databases">
        <authorList>
            <person name="Shimkets L."/>
            <person name="Ferriera S."/>
            <person name="Johnson J."/>
            <person name="Kravitz S."/>
            <person name="Beeson K."/>
            <person name="Sutton G."/>
            <person name="Rogers Y.-H."/>
            <person name="Friedman R."/>
            <person name="Frazier M."/>
            <person name="Venter J.C."/>
        </authorList>
    </citation>
    <scope>NUCLEOTIDE SEQUENCE [LARGE SCALE GENOMIC DNA]</scope>
    <source>
        <strain evidence="2 3">SIR-1</strain>
    </source>
</reference>
<gene>
    <name evidence="2" type="ORF">PPSIR1_27568</name>
</gene>
<organism evidence="2 3">
    <name type="scientific">Plesiocystis pacifica SIR-1</name>
    <dbReference type="NCBI Taxonomy" id="391625"/>
    <lineage>
        <taxon>Bacteria</taxon>
        <taxon>Pseudomonadati</taxon>
        <taxon>Myxococcota</taxon>
        <taxon>Polyangia</taxon>
        <taxon>Nannocystales</taxon>
        <taxon>Nannocystaceae</taxon>
        <taxon>Plesiocystis</taxon>
    </lineage>
</organism>
<dbReference type="STRING" id="391625.PPSIR1_27568"/>
<feature type="compositionally biased region" description="Acidic residues" evidence="1">
    <location>
        <begin position="13"/>
        <end position="60"/>
    </location>
</feature>
<evidence type="ECO:0000313" key="3">
    <source>
        <dbReference type="Proteomes" id="UP000005801"/>
    </source>
</evidence>
<keyword evidence="3" id="KW-1185">Reference proteome</keyword>
<dbReference type="AlphaFoldDB" id="A6G4S8"/>